<reference evidence="2" key="1">
    <citation type="submission" date="2023-03" db="EMBL/GenBank/DDBJ databases">
        <title>Multiphase analysis and comparison of six strains from genera Psychromarinibacter, Lutimaribacter, and Maritimibacter, including a novel species: Psychromarinibacter sediminicola sp. nov.</title>
        <authorList>
            <person name="Wang Y.-H."/>
            <person name="Ye M.-Q."/>
            <person name="Du Z.-J."/>
        </authorList>
    </citation>
    <scope>NUCLEOTIDE SEQUENCE</scope>
    <source>
        <strain evidence="2">C21-152</strain>
    </source>
</reference>
<evidence type="ECO:0000313" key="2">
    <source>
        <dbReference type="EMBL" id="MDF0602766.1"/>
    </source>
</evidence>
<dbReference type="Pfam" id="PF01872">
    <property type="entry name" value="RibD_C"/>
    <property type="match status" value="1"/>
</dbReference>
<evidence type="ECO:0000313" key="3">
    <source>
        <dbReference type="Proteomes" id="UP001220964"/>
    </source>
</evidence>
<dbReference type="GO" id="GO:0009231">
    <property type="term" value="P:riboflavin biosynthetic process"/>
    <property type="evidence" value="ECO:0007669"/>
    <property type="project" value="InterPro"/>
</dbReference>
<dbReference type="InterPro" id="IPR050765">
    <property type="entry name" value="Riboflavin_Biosynth_HTPR"/>
</dbReference>
<evidence type="ECO:0000259" key="1">
    <source>
        <dbReference type="Pfam" id="PF01872"/>
    </source>
</evidence>
<dbReference type="GO" id="GO:0008703">
    <property type="term" value="F:5-amino-6-(5-phosphoribosylamino)uracil reductase activity"/>
    <property type="evidence" value="ECO:0007669"/>
    <property type="project" value="InterPro"/>
</dbReference>
<protein>
    <submittedName>
        <fullName evidence="2">Dihydrofolate reductase family protein</fullName>
    </submittedName>
</protein>
<dbReference type="InterPro" id="IPR002734">
    <property type="entry name" value="RibDG_C"/>
</dbReference>
<feature type="domain" description="Bacterial bifunctional deaminase-reductase C-terminal" evidence="1">
    <location>
        <begin position="7"/>
        <end position="185"/>
    </location>
</feature>
<dbReference type="InterPro" id="IPR024072">
    <property type="entry name" value="DHFR-like_dom_sf"/>
</dbReference>
<gene>
    <name evidence="2" type="ORF">P1J78_18655</name>
</gene>
<comment type="caution">
    <text evidence="2">The sequence shown here is derived from an EMBL/GenBank/DDBJ whole genome shotgun (WGS) entry which is preliminary data.</text>
</comment>
<proteinExistence type="predicted"/>
<dbReference type="EMBL" id="JARGYC010000060">
    <property type="protein sequence ID" value="MDF0602766.1"/>
    <property type="molecule type" value="Genomic_DNA"/>
</dbReference>
<dbReference type="Gene3D" id="3.40.430.10">
    <property type="entry name" value="Dihydrofolate Reductase, subunit A"/>
    <property type="match status" value="1"/>
</dbReference>
<name>A0AAE3NUY8_9RHOB</name>
<organism evidence="2 3">
    <name type="scientific">Psychromarinibacter sediminicola</name>
    <dbReference type="NCBI Taxonomy" id="3033385"/>
    <lineage>
        <taxon>Bacteria</taxon>
        <taxon>Pseudomonadati</taxon>
        <taxon>Pseudomonadota</taxon>
        <taxon>Alphaproteobacteria</taxon>
        <taxon>Rhodobacterales</taxon>
        <taxon>Paracoccaceae</taxon>
        <taxon>Psychromarinibacter</taxon>
    </lineage>
</organism>
<dbReference type="RefSeq" id="WP_275568892.1">
    <property type="nucleotide sequence ID" value="NZ_JARGYC010000060.1"/>
</dbReference>
<sequence>MRRIRIIANTSLDGVVQAPGGPDEDRDGGFAHGGWAMPHFAPAMAEAIAAAQGDRFDLLLGRRTYDTFAAFWPGVEDDPIADGLNGATKHVATHRPESLEWGPAEALGANIAARVRDLKAQDGPDLIVWGSTTLTPVLFEAGLVDELLLFVFPILLGGGKRLFSDRTTPQELTLTESRSAPTGVLINAYRASGALQPDRPDPYSKETSQ</sequence>
<accession>A0AAE3NUY8</accession>
<dbReference type="Proteomes" id="UP001220964">
    <property type="component" value="Unassembled WGS sequence"/>
</dbReference>
<dbReference type="AlphaFoldDB" id="A0AAE3NUY8"/>
<dbReference type="PANTHER" id="PTHR38011">
    <property type="entry name" value="DIHYDROFOLATE REDUCTASE FAMILY PROTEIN (AFU_ORTHOLOGUE AFUA_8G06820)"/>
    <property type="match status" value="1"/>
</dbReference>
<dbReference type="PANTHER" id="PTHR38011:SF2">
    <property type="entry name" value="BIFUNCTIONAL DEAMINASE-REDUCTASE DOMAIN PROTEIN"/>
    <property type="match status" value="1"/>
</dbReference>
<keyword evidence="3" id="KW-1185">Reference proteome</keyword>
<dbReference type="SUPFAM" id="SSF53597">
    <property type="entry name" value="Dihydrofolate reductase-like"/>
    <property type="match status" value="1"/>
</dbReference>